<keyword evidence="2 5" id="KW-0645">Protease</keyword>
<dbReference type="PROSITE" id="PS51892">
    <property type="entry name" value="SUBTILASE"/>
    <property type="match status" value="1"/>
</dbReference>
<evidence type="ECO:0000256" key="2">
    <source>
        <dbReference type="ARBA" id="ARBA00022670"/>
    </source>
</evidence>
<keyword evidence="3 5" id="KW-0378">Hydrolase</keyword>
<dbReference type="InterPro" id="IPR050131">
    <property type="entry name" value="Peptidase_S8_subtilisin-like"/>
</dbReference>
<keyword evidence="9" id="KW-1185">Reference proteome</keyword>
<dbReference type="PRINTS" id="PR00723">
    <property type="entry name" value="SUBTILISIN"/>
</dbReference>
<dbReference type="InterPro" id="IPR036852">
    <property type="entry name" value="Peptidase_S8/S53_dom_sf"/>
</dbReference>
<feature type="chain" id="PRO_5016876543" evidence="6">
    <location>
        <begin position="21"/>
        <end position="432"/>
    </location>
</feature>
<dbReference type="InterPro" id="IPR023828">
    <property type="entry name" value="Peptidase_S8_Ser-AS"/>
</dbReference>
<dbReference type="STRING" id="1330021.A0A367L0J0"/>
<feature type="domain" description="Peptidase S8/S53" evidence="7">
    <location>
        <begin position="162"/>
        <end position="377"/>
    </location>
</feature>
<dbReference type="PANTHER" id="PTHR43806:SF11">
    <property type="entry name" value="CEREVISIN-RELATED"/>
    <property type="match status" value="1"/>
</dbReference>
<dbReference type="Pfam" id="PF00082">
    <property type="entry name" value="Peptidase_S8"/>
    <property type="match status" value="1"/>
</dbReference>
<reference evidence="8 9" key="1">
    <citation type="journal article" date="2015" name="BMC Genomics">
        <title>Insights from the genome of Ophiocordyceps polyrhachis-furcata to pathogenicity and host specificity in insect fungi.</title>
        <authorList>
            <person name="Wichadakul D."/>
            <person name="Kobmoo N."/>
            <person name="Ingsriswang S."/>
            <person name="Tangphatsornruang S."/>
            <person name="Chantasingh D."/>
            <person name="Luangsa-ard J.J."/>
            <person name="Eurwilaichitr L."/>
        </authorList>
    </citation>
    <scope>NUCLEOTIDE SEQUENCE [LARGE SCALE GENOMIC DNA]</scope>
    <source>
        <strain evidence="8 9">BCC 54312</strain>
    </source>
</reference>
<dbReference type="PANTHER" id="PTHR43806">
    <property type="entry name" value="PEPTIDASE S8"/>
    <property type="match status" value="1"/>
</dbReference>
<evidence type="ECO:0000256" key="1">
    <source>
        <dbReference type="ARBA" id="ARBA00011073"/>
    </source>
</evidence>
<name>A0A367L0J0_9HYPO</name>
<dbReference type="Proteomes" id="UP000253664">
    <property type="component" value="Unassembled WGS sequence"/>
</dbReference>
<dbReference type="SUPFAM" id="SSF52743">
    <property type="entry name" value="Subtilisin-like"/>
    <property type="match status" value="1"/>
</dbReference>
<feature type="active site" description="Charge relay system" evidence="5">
    <location>
        <position position="362"/>
    </location>
</feature>
<organism evidence="8 9">
    <name type="scientific">Ophiocordyceps polyrhachis-furcata BCC 54312</name>
    <dbReference type="NCBI Taxonomy" id="1330021"/>
    <lineage>
        <taxon>Eukaryota</taxon>
        <taxon>Fungi</taxon>
        <taxon>Dikarya</taxon>
        <taxon>Ascomycota</taxon>
        <taxon>Pezizomycotina</taxon>
        <taxon>Sordariomycetes</taxon>
        <taxon>Hypocreomycetidae</taxon>
        <taxon>Hypocreales</taxon>
        <taxon>Ophiocordycipitaceae</taxon>
        <taxon>Ophiocordyceps</taxon>
    </lineage>
</organism>
<evidence type="ECO:0000313" key="9">
    <source>
        <dbReference type="Proteomes" id="UP000253664"/>
    </source>
</evidence>
<dbReference type="GO" id="GO:0004252">
    <property type="term" value="F:serine-type endopeptidase activity"/>
    <property type="evidence" value="ECO:0007669"/>
    <property type="project" value="UniProtKB-UniRule"/>
</dbReference>
<dbReference type="Gene3D" id="3.40.50.200">
    <property type="entry name" value="Peptidase S8/S53 domain"/>
    <property type="match status" value="1"/>
</dbReference>
<dbReference type="PROSITE" id="PS00138">
    <property type="entry name" value="SUBTILASE_SER"/>
    <property type="match status" value="1"/>
</dbReference>
<evidence type="ECO:0000256" key="6">
    <source>
        <dbReference type="SAM" id="SignalP"/>
    </source>
</evidence>
<keyword evidence="6" id="KW-0732">Signal</keyword>
<evidence type="ECO:0000256" key="5">
    <source>
        <dbReference type="PROSITE-ProRule" id="PRU01240"/>
    </source>
</evidence>
<gene>
    <name evidence="8" type="ORF">L249_7838</name>
</gene>
<proteinExistence type="inferred from homology"/>
<comment type="caution">
    <text evidence="8">The sequence shown here is derived from an EMBL/GenBank/DDBJ whole genome shotgun (WGS) entry which is preliminary data.</text>
</comment>
<protein>
    <submittedName>
        <fullName evidence="8">Subtilisin-like protease</fullName>
    </submittedName>
</protein>
<evidence type="ECO:0000256" key="3">
    <source>
        <dbReference type="ARBA" id="ARBA00022801"/>
    </source>
</evidence>
<dbReference type="GO" id="GO:0006508">
    <property type="term" value="P:proteolysis"/>
    <property type="evidence" value="ECO:0007669"/>
    <property type="project" value="UniProtKB-KW"/>
</dbReference>
<evidence type="ECO:0000259" key="7">
    <source>
        <dbReference type="Pfam" id="PF00082"/>
    </source>
</evidence>
<sequence length="432" mass="44605">MVSSWICWLGLLLAACLVDAGTFNIAGLDSKNAIEGSFIAVFNKSATEDEVQKCRDDMVAKMRKRDLENGGNGTDAENHQYISVEGFRAMACQTDAATVAEMQEMANDTIAWVEAVQSVSVPDMEMVQQQQASSQSFDRLAIVSDSENSIENAQQPSSEEQGKGVSLYIMDTGCNVQHNVFQGRAKTIANLVPGESETDLNGHGTHTAGSAGGAAVGIASQADIRCVKILGANGSGNSRSILAGFQAVMRDVQNTGRVGRCSVNMSLTSGSSAAINQMANAVAQSCALCVAAGNEGKDASQFSPASAQGAICVGAVNSTDQRLPIASFSNKGQKVSIMAPGVNVISADFKNPGGVKAISGTSMASPQVAGLCAGVIASLSEPCKDCSQVCLQKLQTDAAGEGRVANVPPGTTNLRVDTSSQIPIAVPSGGRR</sequence>
<dbReference type="InterPro" id="IPR000209">
    <property type="entry name" value="Peptidase_S8/S53_dom"/>
</dbReference>
<keyword evidence="4 5" id="KW-0720">Serine protease</keyword>
<dbReference type="InterPro" id="IPR015500">
    <property type="entry name" value="Peptidase_S8_subtilisin-rel"/>
</dbReference>
<feature type="signal peptide" evidence="6">
    <location>
        <begin position="1"/>
        <end position="20"/>
    </location>
</feature>
<feature type="active site" description="Charge relay system" evidence="5">
    <location>
        <position position="203"/>
    </location>
</feature>
<dbReference type="OrthoDB" id="206201at2759"/>
<dbReference type="AlphaFoldDB" id="A0A367L0J0"/>
<accession>A0A367L0J0</accession>
<feature type="active site" description="Charge relay system" evidence="5">
    <location>
        <position position="171"/>
    </location>
</feature>
<evidence type="ECO:0000256" key="4">
    <source>
        <dbReference type="ARBA" id="ARBA00022825"/>
    </source>
</evidence>
<dbReference type="EMBL" id="LKCN02000022">
    <property type="protein sequence ID" value="RCI07949.1"/>
    <property type="molecule type" value="Genomic_DNA"/>
</dbReference>
<evidence type="ECO:0000313" key="8">
    <source>
        <dbReference type="EMBL" id="RCI07949.1"/>
    </source>
</evidence>
<comment type="similarity">
    <text evidence="1 5">Belongs to the peptidase S8 family.</text>
</comment>